<dbReference type="Gene3D" id="3.40.50.720">
    <property type="entry name" value="NAD(P)-binding Rossmann-like Domain"/>
    <property type="match status" value="2"/>
</dbReference>
<protein>
    <recommendedName>
        <fullName evidence="6">NADH:ubiquinone oxidoreductase intermediate-associated protein 30 domain-containing protein</fullName>
    </recommendedName>
</protein>
<dbReference type="Proteomes" id="UP001300502">
    <property type="component" value="Unassembled WGS sequence"/>
</dbReference>
<proteinExistence type="predicted"/>
<dbReference type="PANTHER" id="PTHR15020">
    <property type="entry name" value="FLAVIN REDUCTASE-RELATED"/>
    <property type="match status" value="1"/>
</dbReference>
<evidence type="ECO:0000259" key="2">
    <source>
        <dbReference type="Pfam" id="PF08547"/>
    </source>
</evidence>
<dbReference type="AlphaFoldDB" id="A0AAV9I8C3"/>
<feature type="domain" description="NAD(P)-binding" evidence="3">
    <location>
        <begin position="441"/>
        <end position="533"/>
    </location>
</feature>
<feature type="domain" description="NADH:ubiquinone oxidoreductase intermediate-associated protein 30" evidence="2">
    <location>
        <begin position="268"/>
        <end position="426"/>
    </location>
</feature>
<dbReference type="SUPFAM" id="SSF49785">
    <property type="entry name" value="Galactose-binding domain-like"/>
    <property type="match status" value="1"/>
</dbReference>
<dbReference type="InterPro" id="IPR008979">
    <property type="entry name" value="Galactose-bd-like_sf"/>
</dbReference>
<evidence type="ECO:0008006" key="6">
    <source>
        <dbReference type="Google" id="ProtNLM"/>
    </source>
</evidence>
<evidence type="ECO:0000259" key="3">
    <source>
        <dbReference type="Pfam" id="PF13460"/>
    </source>
</evidence>
<evidence type="ECO:0000313" key="4">
    <source>
        <dbReference type="EMBL" id="KAK4523595.1"/>
    </source>
</evidence>
<reference evidence="4 5" key="1">
    <citation type="submission" date="2022-07" db="EMBL/GenBank/DDBJ databases">
        <title>Genome-wide signatures of adaptation to extreme environments.</title>
        <authorList>
            <person name="Cho C.H."/>
            <person name="Yoon H.S."/>
        </authorList>
    </citation>
    <scope>NUCLEOTIDE SEQUENCE [LARGE SCALE GENOMIC DNA]</scope>
    <source>
        <strain evidence="4 5">108.79 E11</strain>
    </source>
</reference>
<sequence length="574" mass="63752">MMEKKCPKSLVRCCNLPSFVQNTWLVVVTCVHSCCKSSTCICYSTVFSEQKGSKKRGTRKPWPFGRFLKTFLFFNPLARAFSQEVAVGGVVPDPGAQVRALRIQSLTRLESDKSPLAGKVILVVGATGRVGRKLVVKLQRGGCQVRALVRNEERAKAILKAEGAQIEKLQLITGDLHSLVPEHFHQVYAVVCVIGVSLQPNSFGNTTSPQGPIDSHSEWKLYTELVEYEGVKNLVNFSQQYLKDAGSSLEQQEYLVLLPFRPPAANLSRQWGPVDDVVMGGVSQSKIELSSTGDSAVFSGQVSTDNFGGFASVKTVPFETPIDASGYDGIFLRLLGDGKRYKFIIRCDKKWDGIAYISSVDSVAFTWKDFWLPFSEFRPVFRAKTITSMSPLDPSRIYSFQLMYSKFEYDEKLNPTFQEGPFSVEVKDICAYRHTGLGTQTPQFVYLSAAAVSKLTKDLPSLPAKSQMEHLLYCKYRAEQCIRSSTLRYTIVRPCAMYDGNAKGCKYLCVDQQGRCTGSISRQDVADICFHALLSKNTSKTAFEVFENPSGASQSIDYIGLFSSLVVDKVSPRV</sequence>
<organism evidence="4 5">
    <name type="scientific">Galdieria yellowstonensis</name>
    <dbReference type="NCBI Taxonomy" id="3028027"/>
    <lineage>
        <taxon>Eukaryota</taxon>
        <taxon>Rhodophyta</taxon>
        <taxon>Bangiophyceae</taxon>
        <taxon>Galdieriales</taxon>
        <taxon>Galdieriaceae</taxon>
        <taxon>Galdieria</taxon>
    </lineage>
</organism>
<dbReference type="Pfam" id="PF08547">
    <property type="entry name" value="CIA30"/>
    <property type="match status" value="1"/>
</dbReference>
<dbReference type="InterPro" id="IPR016040">
    <property type="entry name" value="NAD(P)-bd_dom"/>
</dbReference>
<dbReference type="InterPro" id="IPR008030">
    <property type="entry name" value="NmrA-like"/>
</dbReference>
<dbReference type="Pfam" id="PF05368">
    <property type="entry name" value="NmrA"/>
    <property type="match status" value="1"/>
</dbReference>
<dbReference type="Pfam" id="PF13460">
    <property type="entry name" value="NAD_binding_10"/>
    <property type="match status" value="1"/>
</dbReference>
<comment type="caution">
    <text evidence="4">The sequence shown here is derived from an EMBL/GenBank/DDBJ whole genome shotgun (WGS) entry which is preliminary data.</text>
</comment>
<keyword evidence="5" id="KW-1185">Reference proteome</keyword>
<evidence type="ECO:0000259" key="1">
    <source>
        <dbReference type="Pfam" id="PF05368"/>
    </source>
</evidence>
<accession>A0AAV9I8C3</accession>
<dbReference type="InterPro" id="IPR036291">
    <property type="entry name" value="NAD(P)-bd_dom_sf"/>
</dbReference>
<gene>
    <name evidence="4" type="ORF">GAYE_PCTG70G1491</name>
</gene>
<dbReference type="PANTHER" id="PTHR15020:SF50">
    <property type="entry name" value="UPF0659 PROTEIN YMR090W"/>
    <property type="match status" value="1"/>
</dbReference>
<dbReference type="InterPro" id="IPR013857">
    <property type="entry name" value="NADH-UbQ_OxRdtase-assoc_prot30"/>
</dbReference>
<evidence type="ECO:0000313" key="5">
    <source>
        <dbReference type="Proteomes" id="UP001300502"/>
    </source>
</evidence>
<dbReference type="SUPFAM" id="SSF51735">
    <property type="entry name" value="NAD(P)-binding Rossmann-fold domains"/>
    <property type="match status" value="1"/>
</dbReference>
<name>A0AAV9I8C3_9RHOD</name>
<feature type="domain" description="NmrA-like" evidence="1">
    <location>
        <begin position="119"/>
        <end position="195"/>
    </location>
</feature>
<dbReference type="EMBL" id="JANCYU010000017">
    <property type="protein sequence ID" value="KAK4523595.1"/>
    <property type="molecule type" value="Genomic_DNA"/>
</dbReference>